<accession>A0A1X4FQG3</accession>
<dbReference type="OrthoDB" id="9787654at2"/>
<dbReference type="EMBL" id="JQIM01000009">
    <property type="protein sequence ID" value="KGX11251.1"/>
    <property type="molecule type" value="Genomic_DNA"/>
</dbReference>
<comment type="caution">
    <text evidence="3">The sequence shown here is derived from an EMBL/GenBank/DDBJ whole genome shotgun (WGS) entry which is preliminary data.</text>
</comment>
<organism evidence="3 4">
    <name type="scientific">Burkholderia pseudomallei</name>
    <name type="common">Pseudomonas pseudomallei</name>
    <dbReference type="NCBI Taxonomy" id="28450"/>
    <lineage>
        <taxon>Bacteria</taxon>
        <taxon>Pseudomonadati</taxon>
        <taxon>Pseudomonadota</taxon>
        <taxon>Betaproteobacteria</taxon>
        <taxon>Burkholderiales</taxon>
        <taxon>Burkholderiaceae</taxon>
        <taxon>Burkholderia</taxon>
        <taxon>pseudomallei group</taxon>
    </lineage>
</organism>
<evidence type="ECO:0000313" key="4">
    <source>
        <dbReference type="Proteomes" id="UP000030475"/>
    </source>
</evidence>
<gene>
    <name evidence="3" type="ORF">Y036_4265</name>
</gene>
<dbReference type="Proteomes" id="UP000030475">
    <property type="component" value="Unassembled WGS sequence"/>
</dbReference>
<sequence length="281" mass="31163">MTTCIDAHQHFWDLARNDYGWLKPDLRPLYRSFGPSDLAPLREQAGVACTVVVQAAPTVEETRYLLDLARGDASIAGVVGWVPLLDRDAPALIANLKRDAKFKGVRPMLQDIPDDNWIANPALAPAIEALIEHDLAFDALILIRHVDALEAFATRFPALRIVIDHGAKPPIHMGCAGWQPWADGIARLAQLPHVYCKLSGLATVAGDGWTEATLRPYVDHLIASFGTRRLMWGSDWPVVNLNGDYLRWHSVAIKLLDGLFDAEREAIFGVNAMEFYRLVNA</sequence>
<keyword evidence="1" id="KW-0963">Cytoplasm</keyword>
<dbReference type="GO" id="GO:0016787">
    <property type="term" value="F:hydrolase activity"/>
    <property type="evidence" value="ECO:0007669"/>
    <property type="project" value="InterPro"/>
</dbReference>
<evidence type="ECO:0000256" key="2">
    <source>
        <dbReference type="ARBA" id="ARBA00038310"/>
    </source>
</evidence>
<proteinExistence type="inferred from homology"/>
<dbReference type="PANTHER" id="PTHR43569">
    <property type="entry name" value="AMIDOHYDROLASE"/>
    <property type="match status" value="1"/>
</dbReference>
<dbReference type="AlphaFoldDB" id="A0A1X4FQG3"/>
<dbReference type="InterPro" id="IPR052350">
    <property type="entry name" value="Metallo-dep_Lactonases"/>
</dbReference>
<reference evidence="3 4" key="1">
    <citation type="submission" date="2014-08" db="EMBL/GenBank/DDBJ databases">
        <authorList>
            <person name="Bunnell A."/>
            <person name="Chain P.S."/>
            <person name="Chertkov O."/>
            <person name="Currie B.J."/>
            <person name="Daligault H.E."/>
            <person name="Davenport K.W."/>
            <person name="Davis C."/>
            <person name="Gleasner C.D."/>
            <person name="Johnson S.L."/>
            <person name="Kaestli M."/>
            <person name="Koren S."/>
            <person name="Kunde Y.A."/>
            <person name="Mayo M."/>
            <person name="McMurry K.K."/>
            <person name="Price E.P."/>
            <person name="Reitenga K.G."/>
            <person name="Robison R."/>
            <person name="Rosovitz M.J."/>
            <person name="Sarovich D.S."/>
            <person name="Teshima H."/>
        </authorList>
    </citation>
    <scope>NUCLEOTIDE SEQUENCE [LARGE SCALE GENOMIC DNA]</scope>
    <source>
        <strain evidence="3 4">MSHR44</strain>
    </source>
</reference>
<dbReference type="SUPFAM" id="SSF51556">
    <property type="entry name" value="Metallo-dependent hydrolases"/>
    <property type="match status" value="1"/>
</dbReference>
<dbReference type="InterPro" id="IPR006680">
    <property type="entry name" value="Amidohydro-rel"/>
</dbReference>
<name>A0A1X4FQG3_BURPE</name>
<evidence type="ECO:0000256" key="1">
    <source>
        <dbReference type="ARBA" id="ARBA00022490"/>
    </source>
</evidence>
<dbReference type="PANTHER" id="PTHR43569:SF2">
    <property type="entry name" value="AMIDOHYDROLASE-RELATED DOMAIN-CONTAINING PROTEIN"/>
    <property type="match status" value="1"/>
</dbReference>
<protein>
    <submittedName>
        <fullName evidence="3">Amidohydrolase family protein</fullName>
    </submittedName>
</protein>
<dbReference type="InterPro" id="IPR032466">
    <property type="entry name" value="Metal_Hydrolase"/>
</dbReference>
<evidence type="ECO:0000313" key="3">
    <source>
        <dbReference type="EMBL" id="KGX11251.1"/>
    </source>
</evidence>
<comment type="similarity">
    <text evidence="2">Belongs to the metallo-dependent hydrolases superfamily.</text>
</comment>
<dbReference type="RefSeq" id="WP_004523857.1">
    <property type="nucleotide sequence ID" value="NZ_CM121442.1"/>
</dbReference>
<dbReference type="Gene3D" id="3.20.20.140">
    <property type="entry name" value="Metal-dependent hydrolases"/>
    <property type="match status" value="1"/>
</dbReference>
<dbReference type="Pfam" id="PF04909">
    <property type="entry name" value="Amidohydro_2"/>
    <property type="match status" value="1"/>
</dbReference>